<dbReference type="PANTHER" id="PTHR33116:SF78">
    <property type="entry name" value="OS12G0587133 PROTEIN"/>
    <property type="match status" value="1"/>
</dbReference>
<dbReference type="SUPFAM" id="SSF53098">
    <property type="entry name" value="Ribonuclease H-like"/>
    <property type="match status" value="1"/>
</dbReference>
<proteinExistence type="predicted"/>
<evidence type="ECO:0000259" key="2">
    <source>
        <dbReference type="Pfam" id="PF13966"/>
    </source>
</evidence>
<evidence type="ECO:0000313" key="3">
    <source>
        <dbReference type="EMBL" id="KAG8378978.1"/>
    </source>
</evidence>
<dbReference type="GO" id="GO:0004523">
    <property type="term" value="F:RNA-DNA hybrid ribonuclease activity"/>
    <property type="evidence" value="ECO:0007669"/>
    <property type="project" value="InterPro"/>
</dbReference>
<dbReference type="EMBL" id="WHWC01000007">
    <property type="protein sequence ID" value="KAG8378978.1"/>
    <property type="molecule type" value="Genomic_DNA"/>
</dbReference>
<dbReference type="AlphaFoldDB" id="A0AAV6X8X8"/>
<dbReference type="Proteomes" id="UP000826271">
    <property type="component" value="Unassembled WGS sequence"/>
</dbReference>
<sequence>MYADDLVIFCHANTEEANHLKLCLNQFSVWSGQIINIDKSVIHFGGNVFSRKKNDILQILGMIECIHKQKHLGLPFCKPPSKSVYFQETIDKIGRKLSGWKLNSLSQASRSVLLKSVIQAIPIYPMSTFCLPVSTCNSIDKLMRCFWWGKDPSKKSLFLKKWEDICLPKSEGGLGFRQMRDINRALIAKLGWNILNNDNKVWVDIFKAKYFRNQPLLELESYPVGASWIFRDIFACKNLLLKGLCFHVSPHDHTRIWIDPWIPSIDGFIPPKPLLSDSVLASYYYVKKLFLPDTSSWNLEVLNLLFPLPVVQAILKIKCSASSAALGPFGSPSNNGRFSVKSTYLTDQKSRFPPFSDRLVCLCKLVWKSKLHPRFKLFLWRIIMGVIPTKDRLDKKISVGDTSCIFCHQEPDSLEHLFIRCPVAQQVWLVSRWNFRLLLFEHCRIDEWLRILLTFDRQLFPSLDLCWEFLTFSLAENLAIEHVKAQRAKILCSQECILVQKWKPPPSNWLKVNTDASFKDGKVAAALLVRNSFGAVVFAAAFSDWCHNVVVAEAFAIAKALLILDKTGYQQVLFESDSLLEVNMILHDSIPSDWAAKVDIEAAKVLLIRRPFWQICNISRLRN</sequence>
<dbReference type="GO" id="GO:0003676">
    <property type="term" value="F:nucleic acid binding"/>
    <property type="evidence" value="ECO:0007669"/>
    <property type="project" value="InterPro"/>
</dbReference>
<feature type="domain" description="Reverse transcriptase zinc-binding" evidence="2">
    <location>
        <begin position="338"/>
        <end position="428"/>
    </location>
</feature>
<dbReference type="InterPro" id="IPR012337">
    <property type="entry name" value="RNaseH-like_sf"/>
</dbReference>
<dbReference type="InterPro" id="IPR026960">
    <property type="entry name" value="RVT-Znf"/>
</dbReference>
<dbReference type="InterPro" id="IPR044730">
    <property type="entry name" value="RNase_H-like_dom_plant"/>
</dbReference>
<name>A0AAV6X8X8_9LAMI</name>
<feature type="domain" description="RNase H type-1" evidence="1">
    <location>
        <begin position="513"/>
        <end position="586"/>
    </location>
</feature>
<evidence type="ECO:0000313" key="4">
    <source>
        <dbReference type="Proteomes" id="UP000826271"/>
    </source>
</evidence>
<dbReference type="InterPro" id="IPR036397">
    <property type="entry name" value="RNaseH_sf"/>
</dbReference>
<dbReference type="InterPro" id="IPR002156">
    <property type="entry name" value="RNaseH_domain"/>
</dbReference>
<protein>
    <recommendedName>
        <fullName evidence="5">Reverse transcriptase</fullName>
    </recommendedName>
</protein>
<accession>A0AAV6X8X8</accession>
<keyword evidence="4" id="KW-1185">Reference proteome</keyword>
<dbReference type="Gene3D" id="3.30.420.10">
    <property type="entry name" value="Ribonuclease H-like superfamily/Ribonuclease H"/>
    <property type="match status" value="1"/>
</dbReference>
<evidence type="ECO:0008006" key="5">
    <source>
        <dbReference type="Google" id="ProtNLM"/>
    </source>
</evidence>
<reference evidence="3" key="1">
    <citation type="submission" date="2019-10" db="EMBL/GenBank/DDBJ databases">
        <authorList>
            <person name="Zhang R."/>
            <person name="Pan Y."/>
            <person name="Wang J."/>
            <person name="Ma R."/>
            <person name="Yu S."/>
        </authorList>
    </citation>
    <scope>NUCLEOTIDE SEQUENCE</scope>
    <source>
        <strain evidence="3">LA-IB0</strain>
        <tissue evidence="3">Leaf</tissue>
    </source>
</reference>
<evidence type="ECO:0000259" key="1">
    <source>
        <dbReference type="Pfam" id="PF13456"/>
    </source>
</evidence>
<dbReference type="Pfam" id="PF13966">
    <property type="entry name" value="zf-RVT"/>
    <property type="match status" value="1"/>
</dbReference>
<organism evidence="3 4">
    <name type="scientific">Buddleja alternifolia</name>
    <dbReference type="NCBI Taxonomy" id="168488"/>
    <lineage>
        <taxon>Eukaryota</taxon>
        <taxon>Viridiplantae</taxon>
        <taxon>Streptophyta</taxon>
        <taxon>Embryophyta</taxon>
        <taxon>Tracheophyta</taxon>
        <taxon>Spermatophyta</taxon>
        <taxon>Magnoliopsida</taxon>
        <taxon>eudicotyledons</taxon>
        <taxon>Gunneridae</taxon>
        <taxon>Pentapetalae</taxon>
        <taxon>asterids</taxon>
        <taxon>lamiids</taxon>
        <taxon>Lamiales</taxon>
        <taxon>Scrophulariaceae</taxon>
        <taxon>Buddlejeae</taxon>
        <taxon>Buddleja</taxon>
    </lineage>
</organism>
<comment type="caution">
    <text evidence="3">The sequence shown here is derived from an EMBL/GenBank/DDBJ whole genome shotgun (WGS) entry which is preliminary data.</text>
</comment>
<dbReference type="CDD" id="cd06222">
    <property type="entry name" value="RNase_H_like"/>
    <property type="match status" value="1"/>
</dbReference>
<gene>
    <name evidence="3" type="ORF">BUALT_Bualt07G0040600</name>
</gene>
<dbReference type="Pfam" id="PF13456">
    <property type="entry name" value="RVT_3"/>
    <property type="match status" value="1"/>
</dbReference>
<dbReference type="PANTHER" id="PTHR33116">
    <property type="entry name" value="REVERSE TRANSCRIPTASE ZINC-BINDING DOMAIN-CONTAINING PROTEIN-RELATED-RELATED"/>
    <property type="match status" value="1"/>
</dbReference>